<protein>
    <submittedName>
        <fullName evidence="1">Uncharacterized protein</fullName>
    </submittedName>
</protein>
<dbReference type="Proteomes" id="UP000680045">
    <property type="component" value="Unassembled WGS sequence"/>
</dbReference>
<dbReference type="Gene3D" id="2.160.20.10">
    <property type="entry name" value="Single-stranded right-handed beta-helix, Pectin lyase-like"/>
    <property type="match status" value="1"/>
</dbReference>
<name>A0A941JAU2_9BACI</name>
<sequence length="58" mass="6352">MADTTTHKIERVNIVEKYGADKIGVSDCTSAIQSILSEGRIPYLPRGTYLHNGLSTTE</sequence>
<evidence type="ECO:0000313" key="1">
    <source>
        <dbReference type="EMBL" id="MBR8645059.1"/>
    </source>
</evidence>
<proteinExistence type="predicted"/>
<dbReference type="AlphaFoldDB" id="A0A941JAU2"/>
<dbReference type="SUPFAM" id="SSF51126">
    <property type="entry name" value="Pectin lyase-like"/>
    <property type="match status" value="1"/>
</dbReference>
<evidence type="ECO:0000313" key="2">
    <source>
        <dbReference type="Proteomes" id="UP000680045"/>
    </source>
</evidence>
<reference evidence="1" key="1">
    <citation type="submission" date="2021-04" db="EMBL/GenBank/DDBJ databases">
        <title>Whole genome sequencing of Enterococci isolates from hospitalized patients.</title>
        <authorList>
            <person name="Ogoti B.M."/>
            <person name="Onyambu F.G."/>
        </authorList>
    </citation>
    <scope>NUCLEOTIDE SEQUENCE</scope>
    <source>
        <strain evidence="1">242</strain>
    </source>
</reference>
<dbReference type="InterPro" id="IPR011050">
    <property type="entry name" value="Pectin_lyase_fold/virulence"/>
</dbReference>
<dbReference type="EMBL" id="JAGTPW010000024">
    <property type="protein sequence ID" value="MBR8645059.1"/>
    <property type="molecule type" value="Genomic_DNA"/>
</dbReference>
<organism evidence="1 2">
    <name type="scientific">Peribacillus frigoritolerans</name>
    <dbReference type="NCBI Taxonomy" id="450367"/>
    <lineage>
        <taxon>Bacteria</taxon>
        <taxon>Bacillati</taxon>
        <taxon>Bacillota</taxon>
        <taxon>Bacilli</taxon>
        <taxon>Bacillales</taxon>
        <taxon>Bacillaceae</taxon>
        <taxon>Peribacillus</taxon>
    </lineage>
</organism>
<comment type="caution">
    <text evidence="1">The sequence shown here is derived from an EMBL/GenBank/DDBJ whole genome shotgun (WGS) entry which is preliminary data.</text>
</comment>
<accession>A0A941JAU2</accession>
<gene>
    <name evidence="1" type="ORF">KEH51_14680</name>
</gene>
<dbReference type="InterPro" id="IPR012334">
    <property type="entry name" value="Pectin_lyas_fold"/>
</dbReference>